<dbReference type="OrthoDB" id="465778at2"/>
<protein>
    <submittedName>
        <fullName evidence="2">Uncharacterized protein</fullName>
    </submittedName>
</protein>
<sequence length="60" mass="6985">MSEINKPVFQINQQLFQQLTEWQEKIAQEDELASESEDEKPTEVKNPIASHEEHSQTDNS</sequence>
<dbReference type="Proteomes" id="UP000226442">
    <property type="component" value="Unassembled WGS sequence"/>
</dbReference>
<feature type="compositionally biased region" description="Basic and acidic residues" evidence="1">
    <location>
        <begin position="50"/>
        <end position="60"/>
    </location>
</feature>
<proteinExistence type="predicted"/>
<dbReference type="EMBL" id="NXIB02000036">
    <property type="protein sequence ID" value="PHX55910.1"/>
    <property type="molecule type" value="Genomic_DNA"/>
</dbReference>
<dbReference type="RefSeq" id="WP_096828404.1">
    <property type="nucleotide sequence ID" value="NZ_NXIB02000036.1"/>
</dbReference>
<evidence type="ECO:0000256" key="1">
    <source>
        <dbReference type="SAM" id="MobiDB-lite"/>
    </source>
</evidence>
<evidence type="ECO:0000313" key="2">
    <source>
        <dbReference type="EMBL" id="PHX55910.1"/>
    </source>
</evidence>
<name>A0A2G4F2C3_9CYAN</name>
<dbReference type="AlphaFoldDB" id="A0A2G4F2C3"/>
<accession>A0A2G4F2C3</accession>
<gene>
    <name evidence="2" type="ORF">CP500_008010</name>
</gene>
<reference evidence="2" key="1">
    <citation type="submission" date="2017-10" db="EMBL/GenBank/DDBJ databases">
        <title>Draft genome sequence of the planktic cyanobacteria Tychonema bourrellyi isolated from alpine lentic freshwater.</title>
        <authorList>
            <person name="Tett A."/>
            <person name="Armanini F."/>
            <person name="Asnicar F."/>
            <person name="Boscaini A."/>
            <person name="Pasolli E."/>
            <person name="Zolfo M."/>
            <person name="Donati C."/>
            <person name="Salmaso N."/>
            <person name="Segata N."/>
        </authorList>
    </citation>
    <scope>NUCLEOTIDE SEQUENCE</scope>
    <source>
        <strain evidence="2">FEM_GT703</strain>
    </source>
</reference>
<evidence type="ECO:0000313" key="3">
    <source>
        <dbReference type="Proteomes" id="UP000226442"/>
    </source>
</evidence>
<organism evidence="2 3">
    <name type="scientific">Tychonema bourrellyi FEM_GT703</name>
    <dbReference type="NCBI Taxonomy" id="2040638"/>
    <lineage>
        <taxon>Bacteria</taxon>
        <taxon>Bacillati</taxon>
        <taxon>Cyanobacteriota</taxon>
        <taxon>Cyanophyceae</taxon>
        <taxon>Oscillatoriophycideae</taxon>
        <taxon>Oscillatoriales</taxon>
        <taxon>Microcoleaceae</taxon>
        <taxon>Tychonema</taxon>
    </lineage>
</organism>
<feature type="region of interest" description="Disordered" evidence="1">
    <location>
        <begin position="27"/>
        <end position="60"/>
    </location>
</feature>
<feature type="compositionally biased region" description="Acidic residues" evidence="1">
    <location>
        <begin position="29"/>
        <end position="40"/>
    </location>
</feature>
<keyword evidence="3" id="KW-1185">Reference proteome</keyword>
<comment type="caution">
    <text evidence="2">The sequence shown here is derived from an EMBL/GenBank/DDBJ whole genome shotgun (WGS) entry which is preliminary data.</text>
</comment>